<dbReference type="KEGG" id="cpo:COPRO5265_0785"/>
<gene>
    <name evidence="4" type="ordered locus">COPRO5265_0785</name>
</gene>
<dbReference type="CDD" id="cd07034">
    <property type="entry name" value="TPP_PYR_PFOR_IOR-alpha_like"/>
    <property type="match status" value="1"/>
</dbReference>
<organism evidence="4 5">
    <name type="scientific">Coprothermobacter proteolyticus (strain ATCC 35245 / DSM 5265 / OCM 4 / BT)</name>
    <dbReference type="NCBI Taxonomy" id="309798"/>
    <lineage>
        <taxon>Bacteria</taxon>
        <taxon>Pseudomonadati</taxon>
        <taxon>Coprothermobacterota</taxon>
        <taxon>Coprothermobacteria</taxon>
        <taxon>Coprothermobacterales</taxon>
        <taxon>Coprothermobacteraceae</taxon>
        <taxon>Coprothermobacter</taxon>
    </lineage>
</organism>
<reference evidence="4 5" key="2">
    <citation type="journal article" date="2014" name="Genome Announc.">
        <title>Complete Genome Sequence of Coprothermobacter proteolyticus DSM 5265.</title>
        <authorList>
            <person name="Alexiev A."/>
            <person name="Coil D.A."/>
            <person name="Badger J.H."/>
            <person name="Enticknap J."/>
            <person name="Ward N."/>
            <person name="Robb F.T."/>
            <person name="Eisen J.A."/>
        </authorList>
    </citation>
    <scope>NUCLEOTIDE SEQUENCE [LARGE SCALE GENOMIC DNA]</scope>
    <source>
        <strain evidence="5">ATCC 35245 / DSM 5265 / OCM 4 / BT</strain>
    </source>
</reference>
<dbReference type="Pfam" id="PF17147">
    <property type="entry name" value="PFOR_II"/>
    <property type="match status" value="1"/>
</dbReference>
<accession>B5Y8N5</accession>
<dbReference type="eggNOG" id="COG0674">
    <property type="taxonomic scope" value="Bacteria"/>
</dbReference>
<protein>
    <submittedName>
        <fullName evidence="4">Ketoisovalerate oxidoreductase subunit VorB (VOR) (2-oxoisovalerate oxidoreductase beta chain) (2-oxoisovalerate ferredoxinreductase subunit beta)</fullName>
        <ecNumber evidence="4">1.2.7.7</ecNumber>
    </submittedName>
</protein>
<dbReference type="PANTHER" id="PTHR43088:SF1">
    <property type="entry name" value="SUBUNIT OF PYRUVATE:FLAVODOXIN OXIDOREDUCTASE"/>
    <property type="match status" value="1"/>
</dbReference>
<evidence type="ECO:0000256" key="1">
    <source>
        <dbReference type="ARBA" id="ARBA00023002"/>
    </source>
</evidence>
<feature type="domain" description="Pyruvate flavodoxin/ferredoxin oxidoreductase pyrimidine binding" evidence="2">
    <location>
        <begin position="15"/>
        <end position="201"/>
    </location>
</feature>
<dbReference type="OrthoDB" id="9794954at2"/>
<sequence>MSERILMKGNEAVGEAAVRAGCRLYFGYPITPASEIAEYMAYRLPQVGGIFIQAESELAASNMVYGAAAAGKYAMTASSSPGISLMQEALSYMAGAEVPGLFVDAVRGGPGLGDIQAAQSDYFQLTKGGGHGDYHLIVFAPYTIQEVINIMPVAFETAFKYRNPVVIAIDGLIGQMMEAVEFPYFVNPDEIALPDWALSGKFRHGNKKNVNTSLELDPEKLEVINWRLQAKYREIEEKESRYDYVGVDNPETLVVAYGTVARVTMSALKKMLGEGKSIGLFRPITIWPFPGKALAQKAANAKRIVALEMSAGQMIEDVKLSVFDPNKEYEFHGHPGGTTFTPSEIEQILRG</sequence>
<dbReference type="RefSeq" id="WP_012543710.1">
    <property type="nucleotide sequence ID" value="NC_011295.1"/>
</dbReference>
<dbReference type="InterPro" id="IPR029061">
    <property type="entry name" value="THDP-binding"/>
</dbReference>
<dbReference type="Pfam" id="PF01855">
    <property type="entry name" value="POR_N"/>
    <property type="match status" value="1"/>
</dbReference>
<name>B5Y8N5_COPPD</name>
<dbReference type="HOGENOM" id="CLU_017038_0_0_9"/>
<dbReference type="STRING" id="309798.COPRO5265_0785"/>
<dbReference type="EMBL" id="CP001145">
    <property type="protein sequence ID" value="ACI17058.1"/>
    <property type="molecule type" value="Genomic_DNA"/>
</dbReference>
<dbReference type="Proteomes" id="UP000001732">
    <property type="component" value="Chromosome"/>
</dbReference>
<keyword evidence="1 4" id="KW-0560">Oxidoreductase</keyword>
<dbReference type="AlphaFoldDB" id="B5Y8N5"/>
<dbReference type="SUPFAM" id="SSF52922">
    <property type="entry name" value="TK C-terminal domain-like"/>
    <property type="match status" value="1"/>
</dbReference>
<evidence type="ECO:0000259" key="3">
    <source>
        <dbReference type="Pfam" id="PF17147"/>
    </source>
</evidence>
<evidence type="ECO:0000313" key="4">
    <source>
        <dbReference type="EMBL" id="ACI17058.1"/>
    </source>
</evidence>
<dbReference type="InterPro" id="IPR033412">
    <property type="entry name" value="PFOR_II"/>
</dbReference>
<dbReference type="Gene3D" id="3.40.50.970">
    <property type="match status" value="1"/>
</dbReference>
<evidence type="ECO:0000313" key="5">
    <source>
        <dbReference type="Proteomes" id="UP000001732"/>
    </source>
</evidence>
<dbReference type="InterPro" id="IPR009014">
    <property type="entry name" value="Transketo_C/PFOR_II"/>
</dbReference>
<feature type="domain" description="Pyruvate:ferredoxin oxidoreductase core" evidence="3">
    <location>
        <begin position="251"/>
        <end position="345"/>
    </location>
</feature>
<dbReference type="NCBIfam" id="NF005507">
    <property type="entry name" value="PRK07119.1"/>
    <property type="match status" value="1"/>
</dbReference>
<dbReference type="Gene3D" id="3.40.50.920">
    <property type="match status" value="1"/>
</dbReference>
<dbReference type="InterPro" id="IPR052368">
    <property type="entry name" value="2-oxoacid_oxidoreductase"/>
</dbReference>
<proteinExistence type="predicted"/>
<evidence type="ECO:0000259" key="2">
    <source>
        <dbReference type="Pfam" id="PF01855"/>
    </source>
</evidence>
<dbReference type="PANTHER" id="PTHR43088">
    <property type="entry name" value="SUBUNIT OF PYRUVATE:FLAVODOXIN OXIDOREDUCTASE-RELATED"/>
    <property type="match status" value="1"/>
</dbReference>
<reference evidence="5" key="1">
    <citation type="submission" date="2008-08" db="EMBL/GenBank/DDBJ databases">
        <title>The complete genome sequence of Coprothermobacter proteolyticus strain ATCC 5245 / DSM 5265 / BT.</title>
        <authorList>
            <person name="Dodson R.J."/>
            <person name="Durkin A.S."/>
            <person name="Wu M."/>
            <person name="Eisen J."/>
            <person name="Sutton G."/>
        </authorList>
    </citation>
    <scope>NUCLEOTIDE SEQUENCE [LARGE SCALE GENOMIC DNA]</scope>
    <source>
        <strain evidence="5">ATCC 35245 / DSM 5265 / OCM 4 / BT</strain>
    </source>
</reference>
<dbReference type="GO" id="GO:0043807">
    <property type="term" value="F:3-methyl-2-oxobutanoate dehydrogenase (ferredoxin) activity"/>
    <property type="evidence" value="ECO:0007669"/>
    <property type="project" value="UniProtKB-EC"/>
</dbReference>
<dbReference type="EC" id="1.2.7.7" evidence="4"/>
<keyword evidence="5" id="KW-1185">Reference proteome</keyword>
<dbReference type="SUPFAM" id="SSF52518">
    <property type="entry name" value="Thiamin diphosphate-binding fold (THDP-binding)"/>
    <property type="match status" value="1"/>
</dbReference>
<dbReference type="InterPro" id="IPR002880">
    <property type="entry name" value="Pyrv_Fd/Flavodoxin_OxRdtase_N"/>
</dbReference>